<name>B8F140_BORGR</name>
<dbReference type="AlphaFoldDB" id="B8F140"/>
<gene>
    <name evidence="1" type="ORF">BGAPBR_I0061</name>
</gene>
<reference evidence="1 2" key="1">
    <citation type="journal article" date="2011" name="J. Bacteriol.">
        <title>Whole-genome sequences of two Borrelia afzelii and two Borrelia garinii Lyme disease agent isolates.</title>
        <authorList>
            <person name="Casjens S.R."/>
            <person name="Mongodin E.F."/>
            <person name="Qiu W.-G."/>
            <person name="Dunn J.J."/>
            <person name="Luft B.J."/>
            <person name="Fraser-Liggett C.M."/>
            <person name="Schutzer S.E."/>
        </authorList>
    </citation>
    <scope>NUCLEOTIDE SEQUENCE [LARGE SCALE GENOMIC DNA]</scope>
    <source>
        <strain evidence="1 2">PBr</strain>
    </source>
</reference>
<dbReference type="Proteomes" id="UP000006103">
    <property type="component" value="Plasmid PBr_lp28-4"/>
</dbReference>
<sequence>MCQWNSSSYNDFKQFMSSVIGINKACLLIKTNSSGLIL</sequence>
<dbReference type="EMBL" id="CP001304">
    <property type="protein sequence ID" value="ACL34619.1"/>
    <property type="molecule type" value="Genomic_DNA"/>
</dbReference>
<geneLocation type="plasmid" evidence="1 2">
    <name>PBr_lp28-4</name>
</geneLocation>
<evidence type="ECO:0000313" key="1">
    <source>
        <dbReference type="EMBL" id="ACL34619.1"/>
    </source>
</evidence>
<keyword evidence="1" id="KW-0614">Plasmid</keyword>
<evidence type="ECO:0000313" key="2">
    <source>
        <dbReference type="Proteomes" id="UP000006103"/>
    </source>
</evidence>
<accession>B8F140</accession>
<proteinExistence type="predicted"/>
<protein>
    <submittedName>
        <fullName evidence="1">Uncharacterized protein</fullName>
    </submittedName>
</protein>
<organism evidence="1 2">
    <name type="scientific">Borreliella garinii PBr</name>
    <dbReference type="NCBI Taxonomy" id="498743"/>
    <lineage>
        <taxon>Bacteria</taxon>
        <taxon>Pseudomonadati</taxon>
        <taxon>Spirochaetota</taxon>
        <taxon>Spirochaetia</taxon>
        <taxon>Spirochaetales</taxon>
        <taxon>Borreliaceae</taxon>
        <taxon>Borreliella</taxon>
    </lineage>
</organism>
<keyword evidence="2" id="KW-1185">Reference proteome</keyword>